<dbReference type="InterPro" id="IPR017972">
    <property type="entry name" value="Cyt_P450_CS"/>
</dbReference>
<protein>
    <submittedName>
        <fullName evidence="11">Vera protein</fullName>
    </submittedName>
</protein>
<dbReference type="GO" id="GO:0005506">
    <property type="term" value="F:iron ion binding"/>
    <property type="evidence" value="ECO:0007669"/>
    <property type="project" value="InterPro"/>
</dbReference>
<evidence type="ECO:0000256" key="9">
    <source>
        <dbReference type="RuleBase" id="RU000461"/>
    </source>
</evidence>
<dbReference type="Proteomes" id="UP001392437">
    <property type="component" value="Unassembled WGS sequence"/>
</dbReference>
<dbReference type="PRINTS" id="PR00463">
    <property type="entry name" value="EP450I"/>
</dbReference>
<keyword evidence="5 9" id="KW-0560">Oxidoreductase</keyword>
<dbReference type="InterPro" id="IPR001128">
    <property type="entry name" value="Cyt_P450"/>
</dbReference>
<evidence type="ECO:0000256" key="4">
    <source>
        <dbReference type="ARBA" id="ARBA00022723"/>
    </source>
</evidence>
<evidence type="ECO:0000256" key="7">
    <source>
        <dbReference type="ARBA" id="ARBA00023033"/>
    </source>
</evidence>
<accession>A0AAW0RAV6</accession>
<dbReference type="Pfam" id="PF00067">
    <property type="entry name" value="p450"/>
    <property type="match status" value="1"/>
</dbReference>
<dbReference type="PANTHER" id="PTHR24305:SF107">
    <property type="entry name" value="P450, PUTATIVE (EUROFUNG)-RELATED"/>
    <property type="match status" value="1"/>
</dbReference>
<comment type="similarity">
    <text evidence="9">Belongs to the cytochrome P450 family.</text>
</comment>
<keyword evidence="12" id="KW-1185">Reference proteome</keyword>
<keyword evidence="10" id="KW-0812">Transmembrane</keyword>
<comment type="caution">
    <text evidence="11">The sequence shown here is derived from an EMBL/GenBank/DDBJ whole genome shotgun (WGS) entry which is preliminary data.</text>
</comment>
<keyword evidence="10" id="KW-0472">Membrane</keyword>
<evidence type="ECO:0000256" key="5">
    <source>
        <dbReference type="ARBA" id="ARBA00023002"/>
    </source>
</evidence>
<keyword evidence="6 8" id="KW-0408">Iron</keyword>
<dbReference type="InterPro" id="IPR036396">
    <property type="entry name" value="Cyt_P450_sf"/>
</dbReference>
<evidence type="ECO:0000313" key="12">
    <source>
        <dbReference type="Proteomes" id="UP001392437"/>
    </source>
</evidence>
<dbReference type="Gene3D" id="1.10.630.10">
    <property type="entry name" value="Cytochrome P450"/>
    <property type="match status" value="1"/>
</dbReference>
<proteinExistence type="inferred from homology"/>
<feature type="transmembrane region" description="Helical" evidence="10">
    <location>
        <begin position="16"/>
        <end position="34"/>
    </location>
</feature>
<comment type="pathway">
    <text evidence="2">Secondary metabolite biosynthesis.</text>
</comment>
<comment type="cofactor">
    <cofactor evidence="1 8">
        <name>heme</name>
        <dbReference type="ChEBI" id="CHEBI:30413"/>
    </cofactor>
</comment>
<keyword evidence="10" id="KW-1133">Transmembrane helix</keyword>
<evidence type="ECO:0000256" key="3">
    <source>
        <dbReference type="ARBA" id="ARBA00022617"/>
    </source>
</evidence>
<dbReference type="SUPFAM" id="SSF48264">
    <property type="entry name" value="Cytochrome P450"/>
    <property type="match status" value="1"/>
</dbReference>
<reference evidence="11 12" key="1">
    <citation type="submission" date="2023-01" db="EMBL/GenBank/DDBJ databases">
        <title>Analysis of 21 Apiospora genomes using comparative genomics revels a genus with tremendous synthesis potential of carbohydrate active enzymes and secondary metabolites.</title>
        <authorList>
            <person name="Sorensen T."/>
        </authorList>
    </citation>
    <scope>NUCLEOTIDE SEQUENCE [LARGE SCALE GENOMIC DNA]</scope>
    <source>
        <strain evidence="11 12">CBS 117206</strain>
    </source>
</reference>
<name>A0AAW0RAV6_9PEZI</name>
<evidence type="ECO:0000313" key="11">
    <source>
        <dbReference type="EMBL" id="KAK8132030.1"/>
    </source>
</evidence>
<feature type="binding site" description="axial binding residue" evidence="8">
    <location>
        <position position="498"/>
    </location>
    <ligand>
        <name>heme</name>
        <dbReference type="ChEBI" id="CHEBI:30413"/>
    </ligand>
    <ligandPart>
        <name>Fe</name>
        <dbReference type="ChEBI" id="CHEBI:18248"/>
    </ligandPart>
</feature>
<evidence type="ECO:0000256" key="8">
    <source>
        <dbReference type="PIRSR" id="PIRSR602401-1"/>
    </source>
</evidence>
<dbReference type="PROSITE" id="PS00086">
    <property type="entry name" value="CYTOCHROME_P450"/>
    <property type="match status" value="1"/>
</dbReference>
<dbReference type="InterPro" id="IPR050121">
    <property type="entry name" value="Cytochrome_P450_monoxygenase"/>
</dbReference>
<dbReference type="AlphaFoldDB" id="A0AAW0RAV6"/>
<organism evidence="11 12">
    <name type="scientific">Apiospora kogelbergensis</name>
    <dbReference type="NCBI Taxonomy" id="1337665"/>
    <lineage>
        <taxon>Eukaryota</taxon>
        <taxon>Fungi</taxon>
        <taxon>Dikarya</taxon>
        <taxon>Ascomycota</taxon>
        <taxon>Pezizomycotina</taxon>
        <taxon>Sordariomycetes</taxon>
        <taxon>Xylariomycetidae</taxon>
        <taxon>Amphisphaeriales</taxon>
        <taxon>Apiosporaceae</taxon>
        <taxon>Apiospora</taxon>
    </lineage>
</organism>
<sequence>MSSLSLPDAAKASWGFLWRLVAALSIYALSKFVLRAFTIRTRFRQLASTGIPMLPHSWLLGHLPIVAQLKKDLPPDISFILFHGWLASNVKKYFPDLTEVPPVVYLDMWPFLKDPVVVVFDATASADFMSSRTLQKHPITKDFLRPLTEGLDILSSHGELWKKWRSAFNPGFSPRNIISLIPELLYEMQVFSDNLEKRAGKDGAWGSVFQLQADTTNLTLDVIFRASVGNQLGEQSSVSGSPLKLALLDQIHEMEAGGDVARSFFKAGFLPWRRRAVARNNRIMEGQLLPDIEKTMTTGTSDKEKITLLNQALKSVEAATGQKINSISSLDAISSRSVICNLKVLLLAGFETTSGFICWIFKELQDNPGCMDKLRAEHDEVFGTDADQATRLLKQSPHLLNSLPYTNAVVKEVLRMYPLTFAIREGTPDYFLRVPGSPIKYPTDKFGIWDAIGWTQRNPALWPEPDSFIPERWLVAQDHHLHPRKDAFRTFGLGQRNCIGQELATVEAKLALILCARKFDIEEAWEKWDAQHPHDPKYTVRGQRLYPAGLGTMHPKDHMPVHVRLRKPKGAAAP</sequence>
<dbReference type="GO" id="GO:0004497">
    <property type="term" value="F:monooxygenase activity"/>
    <property type="evidence" value="ECO:0007669"/>
    <property type="project" value="UniProtKB-KW"/>
</dbReference>
<dbReference type="GO" id="GO:0020037">
    <property type="term" value="F:heme binding"/>
    <property type="evidence" value="ECO:0007669"/>
    <property type="project" value="InterPro"/>
</dbReference>
<gene>
    <name evidence="11" type="ORF">PG999_000203</name>
</gene>
<evidence type="ECO:0000256" key="10">
    <source>
        <dbReference type="SAM" id="Phobius"/>
    </source>
</evidence>
<dbReference type="InterPro" id="IPR002401">
    <property type="entry name" value="Cyt_P450_E_grp-I"/>
</dbReference>
<evidence type="ECO:0000256" key="2">
    <source>
        <dbReference type="ARBA" id="ARBA00005179"/>
    </source>
</evidence>
<dbReference type="EMBL" id="JAQQWP010000001">
    <property type="protein sequence ID" value="KAK8132030.1"/>
    <property type="molecule type" value="Genomic_DNA"/>
</dbReference>
<dbReference type="GO" id="GO:0016705">
    <property type="term" value="F:oxidoreductase activity, acting on paired donors, with incorporation or reduction of molecular oxygen"/>
    <property type="evidence" value="ECO:0007669"/>
    <property type="project" value="InterPro"/>
</dbReference>
<evidence type="ECO:0000256" key="6">
    <source>
        <dbReference type="ARBA" id="ARBA00023004"/>
    </source>
</evidence>
<keyword evidence="7 9" id="KW-0503">Monooxygenase</keyword>
<keyword evidence="4 8" id="KW-0479">Metal-binding</keyword>
<keyword evidence="3 8" id="KW-0349">Heme</keyword>
<evidence type="ECO:0000256" key="1">
    <source>
        <dbReference type="ARBA" id="ARBA00001971"/>
    </source>
</evidence>
<dbReference type="PRINTS" id="PR00385">
    <property type="entry name" value="P450"/>
</dbReference>
<dbReference type="PANTHER" id="PTHR24305">
    <property type="entry name" value="CYTOCHROME P450"/>
    <property type="match status" value="1"/>
</dbReference>